<evidence type="ECO:0000313" key="2">
    <source>
        <dbReference type="EMBL" id="KAK9104806.1"/>
    </source>
</evidence>
<feature type="compositionally biased region" description="Low complexity" evidence="1">
    <location>
        <begin position="19"/>
        <end position="30"/>
    </location>
</feature>
<keyword evidence="3" id="KW-1185">Reference proteome</keyword>
<protein>
    <submittedName>
        <fullName evidence="2">Uncharacterized protein</fullName>
    </submittedName>
</protein>
<dbReference type="Proteomes" id="UP001419268">
    <property type="component" value="Unassembled WGS sequence"/>
</dbReference>
<evidence type="ECO:0000256" key="1">
    <source>
        <dbReference type="SAM" id="MobiDB-lite"/>
    </source>
</evidence>
<reference evidence="2 3" key="1">
    <citation type="submission" date="2024-01" db="EMBL/GenBank/DDBJ databases">
        <title>Genome assemblies of Stephania.</title>
        <authorList>
            <person name="Yang L."/>
        </authorList>
    </citation>
    <scope>NUCLEOTIDE SEQUENCE [LARGE SCALE GENOMIC DNA]</scope>
    <source>
        <strain evidence="2">JXDWG</strain>
        <tissue evidence="2">Leaf</tissue>
    </source>
</reference>
<dbReference type="EMBL" id="JBBNAG010000009">
    <property type="protein sequence ID" value="KAK9104806.1"/>
    <property type="molecule type" value="Genomic_DNA"/>
</dbReference>
<feature type="region of interest" description="Disordered" evidence="1">
    <location>
        <begin position="1"/>
        <end position="32"/>
    </location>
</feature>
<comment type="caution">
    <text evidence="2">The sequence shown here is derived from an EMBL/GenBank/DDBJ whole genome shotgun (WGS) entry which is preliminary data.</text>
</comment>
<organism evidence="2 3">
    <name type="scientific">Stephania cephalantha</name>
    <dbReference type="NCBI Taxonomy" id="152367"/>
    <lineage>
        <taxon>Eukaryota</taxon>
        <taxon>Viridiplantae</taxon>
        <taxon>Streptophyta</taxon>
        <taxon>Embryophyta</taxon>
        <taxon>Tracheophyta</taxon>
        <taxon>Spermatophyta</taxon>
        <taxon>Magnoliopsida</taxon>
        <taxon>Ranunculales</taxon>
        <taxon>Menispermaceae</taxon>
        <taxon>Menispermoideae</taxon>
        <taxon>Cissampelideae</taxon>
        <taxon>Stephania</taxon>
    </lineage>
</organism>
<evidence type="ECO:0000313" key="3">
    <source>
        <dbReference type="Proteomes" id="UP001419268"/>
    </source>
</evidence>
<sequence length="49" mass="4778">MMNSIARGGGNPGKSFGNTSTKSRTTGTSSILTSVLTSGSTIAANASIS</sequence>
<gene>
    <name evidence="2" type="ORF">Scep_021650</name>
</gene>
<proteinExistence type="predicted"/>
<dbReference type="AlphaFoldDB" id="A0AAP0I1K1"/>
<name>A0AAP0I1K1_9MAGN</name>
<accession>A0AAP0I1K1</accession>